<dbReference type="EMBL" id="CP090978">
    <property type="protein sequence ID" value="UJF32679.1"/>
    <property type="molecule type" value="Genomic_DNA"/>
</dbReference>
<dbReference type="InterPro" id="IPR023393">
    <property type="entry name" value="START-like_dom_sf"/>
</dbReference>
<feature type="domain" description="Activator of Hsp90 ATPase homologue 1/2-like C-terminal" evidence="2">
    <location>
        <begin position="22"/>
        <end position="133"/>
    </location>
</feature>
<name>A0ABY3SHI7_9BACL</name>
<evidence type="ECO:0000259" key="2">
    <source>
        <dbReference type="Pfam" id="PF08327"/>
    </source>
</evidence>
<dbReference type="CDD" id="cd08899">
    <property type="entry name" value="SRPBCC_CalC_Aha1-like_6"/>
    <property type="match status" value="1"/>
</dbReference>
<dbReference type="Proteomes" id="UP001649230">
    <property type="component" value="Chromosome"/>
</dbReference>
<dbReference type="SUPFAM" id="SSF55961">
    <property type="entry name" value="Bet v1-like"/>
    <property type="match status" value="1"/>
</dbReference>
<proteinExistence type="inferred from homology"/>
<evidence type="ECO:0000256" key="1">
    <source>
        <dbReference type="ARBA" id="ARBA00006817"/>
    </source>
</evidence>
<dbReference type="InterPro" id="IPR013538">
    <property type="entry name" value="ASHA1/2-like_C"/>
</dbReference>
<evidence type="ECO:0000313" key="3">
    <source>
        <dbReference type="EMBL" id="UJF32679.1"/>
    </source>
</evidence>
<gene>
    <name evidence="3" type="ORF">L0M14_24140</name>
</gene>
<dbReference type="Gene3D" id="3.30.530.20">
    <property type="match status" value="1"/>
</dbReference>
<dbReference type="RefSeq" id="WP_235119024.1">
    <property type="nucleotide sequence ID" value="NZ_CP090978.1"/>
</dbReference>
<organism evidence="3 4">
    <name type="scientific">Paenibacillus hexagrammi</name>
    <dbReference type="NCBI Taxonomy" id="2908839"/>
    <lineage>
        <taxon>Bacteria</taxon>
        <taxon>Bacillati</taxon>
        <taxon>Bacillota</taxon>
        <taxon>Bacilli</taxon>
        <taxon>Bacillales</taxon>
        <taxon>Paenibacillaceae</taxon>
        <taxon>Paenibacillus</taxon>
    </lineage>
</organism>
<sequence length="162" mass="18839">MLAVIEPIHGGYVARFERIWKHPVAEVWAFLTNNEKLVKWFPELKARDLREGGFMQFDMPNGMQIDMKITDFQAEAVLAYEWAEDHVRFELQAAPDGEGCQLVLIETLSKLTDHTPRDLAGWHVCLDVIEALLDGRTIERKEEWNKRYPEYVEALAKINRPT</sequence>
<keyword evidence="4" id="KW-1185">Reference proteome</keyword>
<dbReference type="Pfam" id="PF08327">
    <property type="entry name" value="AHSA1"/>
    <property type="match status" value="1"/>
</dbReference>
<evidence type="ECO:0000313" key="4">
    <source>
        <dbReference type="Proteomes" id="UP001649230"/>
    </source>
</evidence>
<accession>A0ABY3SHI7</accession>
<reference evidence="3 4" key="1">
    <citation type="journal article" date="2024" name="Int. J. Syst. Evol. Microbiol.">
        <title>Paenibacillus hexagrammi sp. nov., a novel bacterium isolated from the gut content of Hexagrammos agrammus.</title>
        <authorList>
            <person name="Jung H.K."/>
            <person name="Kim D.G."/>
            <person name="Zin H."/>
            <person name="Park J."/>
            <person name="Jung H."/>
            <person name="Kim Y.O."/>
            <person name="Kong H.J."/>
            <person name="Kim J.W."/>
            <person name="Kim Y.S."/>
        </authorList>
    </citation>
    <scope>NUCLEOTIDE SEQUENCE [LARGE SCALE GENOMIC DNA]</scope>
    <source>
        <strain evidence="3 4">YPD9-1</strain>
    </source>
</reference>
<comment type="similarity">
    <text evidence="1">Belongs to the AHA1 family.</text>
</comment>
<protein>
    <submittedName>
        <fullName evidence="3">SRPBCC family protein</fullName>
    </submittedName>
</protein>